<dbReference type="EMBL" id="JAINUG010000047">
    <property type="protein sequence ID" value="KAJ8405674.1"/>
    <property type="molecule type" value="Genomic_DNA"/>
</dbReference>
<evidence type="ECO:0000313" key="2">
    <source>
        <dbReference type="Proteomes" id="UP001221898"/>
    </source>
</evidence>
<gene>
    <name evidence="1" type="ORF">AAFF_G00316540</name>
</gene>
<dbReference type="Proteomes" id="UP001221898">
    <property type="component" value="Unassembled WGS sequence"/>
</dbReference>
<evidence type="ECO:0000313" key="1">
    <source>
        <dbReference type="EMBL" id="KAJ8405674.1"/>
    </source>
</evidence>
<name>A0AAD7WRH1_9TELE</name>
<comment type="caution">
    <text evidence="1">The sequence shown here is derived from an EMBL/GenBank/DDBJ whole genome shotgun (WGS) entry which is preliminary data.</text>
</comment>
<keyword evidence="2" id="KW-1185">Reference proteome</keyword>
<accession>A0AAD7WRH1</accession>
<protein>
    <submittedName>
        <fullName evidence="1">Uncharacterized protein</fullName>
    </submittedName>
</protein>
<organism evidence="1 2">
    <name type="scientific">Aldrovandia affinis</name>
    <dbReference type="NCBI Taxonomy" id="143900"/>
    <lineage>
        <taxon>Eukaryota</taxon>
        <taxon>Metazoa</taxon>
        <taxon>Chordata</taxon>
        <taxon>Craniata</taxon>
        <taxon>Vertebrata</taxon>
        <taxon>Euteleostomi</taxon>
        <taxon>Actinopterygii</taxon>
        <taxon>Neopterygii</taxon>
        <taxon>Teleostei</taxon>
        <taxon>Notacanthiformes</taxon>
        <taxon>Halosauridae</taxon>
        <taxon>Aldrovandia</taxon>
    </lineage>
</organism>
<dbReference type="AlphaFoldDB" id="A0AAD7WRH1"/>
<reference evidence="1" key="1">
    <citation type="journal article" date="2023" name="Science">
        <title>Genome structures resolve the early diversification of teleost fishes.</title>
        <authorList>
            <person name="Parey E."/>
            <person name="Louis A."/>
            <person name="Montfort J."/>
            <person name="Bouchez O."/>
            <person name="Roques C."/>
            <person name="Iampietro C."/>
            <person name="Lluch J."/>
            <person name="Castinel A."/>
            <person name="Donnadieu C."/>
            <person name="Desvignes T."/>
            <person name="Floi Bucao C."/>
            <person name="Jouanno E."/>
            <person name="Wen M."/>
            <person name="Mejri S."/>
            <person name="Dirks R."/>
            <person name="Jansen H."/>
            <person name="Henkel C."/>
            <person name="Chen W.J."/>
            <person name="Zahm M."/>
            <person name="Cabau C."/>
            <person name="Klopp C."/>
            <person name="Thompson A.W."/>
            <person name="Robinson-Rechavi M."/>
            <person name="Braasch I."/>
            <person name="Lecointre G."/>
            <person name="Bobe J."/>
            <person name="Postlethwait J.H."/>
            <person name="Berthelot C."/>
            <person name="Roest Crollius H."/>
            <person name="Guiguen Y."/>
        </authorList>
    </citation>
    <scope>NUCLEOTIDE SEQUENCE</scope>
    <source>
        <strain evidence="1">NC1722</strain>
    </source>
</reference>
<proteinExistence type="predicted"/>
<sequence length="73" mass="8658">MVEEAKQQQQDKQRYDTRARDLPFVEEWVLLKNMPRGGQVFSCMPVFFYAVYTILTKLGQREGRELRQCLEGT</sequence>